<organism evidence="1 2">
    <name type="scientific">Thauera sinica</name>
    <dbReference type="NCBI Taxonomy" id="2665146"/>
    <lineage>
        <taxon>Bacteria</taxon>
        <taxon>Pseudomonadati</taxon>
        <taxon>Pseudomonadota</taxon>
        <taxon>Betaproteobacteria</taxon>
        <taxon>Rhodocyclales</taxon>
        <taxon>Zoogloeaceae</taxon>
        <taxon>Thauera</taxon>
    </lineage>
</organism>
<evidence type="ECO:0000313" key="2">
    <source>
        <dbReference type="Proteomes" id="UP001595974"/>
    </source>
</evidence>
<proteinExistence type="predicted"/>
<dbReference type="Proteomes" id="UP001595974">
    <property type="component" value="Unassembled WGS sequence"/>
</dbReference>
<reference evidence="2" key="1">
    <citation type="journal article" date="2019" name="Int. J. Syst. Evol. Microbiol.">
        <title>The Global Catalogue of Microorganisms (GCM) 10K type strain sequencing project: providing services to taxonomists for standard genome sequencing and annotation.</title>
        <authorList>
            <consortium name="The Broad Institute Genomics Platform"/>
            <consortium name="The Broad Institute Genome Sequencing Center for Infectious Disease"/>
            <person name="Wu L."/>
            <person name="Ma J."/>
        </authorList>
    </citation>
    <scope>NUCLEOTIDE SEQUENCE [LARGE SCALE GENOMIC DNA]</scope>
    <source>
        <strain evidence="2">SHR3</strain>
    </source>
</reference>
<evidence type="ECO:0000313" key="1">
    <source>
        <dbReference type="EMBL" id="MFC5771849.1"/>
    </source>
</evidence>
<protein>
    <submittedName>
        <fullName evidence="1">Uncharacterized protein</fullName>
    </submittedName>
</protein>
<keyword evidence="2" id="KW-1185">Reference proteome</keyword>
<comment type="caution">
    <text evidence="1">The sequence shown here is derived from an EMBL/GenBank/DDBJ whole genome shotgun (WGS) entry which is preliminary data.</text>
</comment>
<sequence length="78" mass="8731">MSRADIPLRYRTVTTAAGRSFEVPEHIVRREDPAPAGWQLRYGEWTDYPDRPGDGDGAAKALALAIAEMRFRIDTLGK</sequence>
<accession>A0ABW1AXG2</accession>
<name>A0ABW1AXG2_9RHOO</name>
<dbReference type="EMBL" id="JBHSOG010000101">
    <property type="protein sequence ID" value="MFC5771849.1"/>
    <property type="molecule type" value="Genomic_DNA"/>
</dbReference>
<gene>
    <name evidence="1" type="ORF">ACFPTN_20920</name>
</gene>
<dbReference type="RefSeq" id="WP_096449692.1">
    <property type="nucleotide sequence ID" value="NZ_JBHSOG010000101.1"/>
</dbReference>